<keyword evidence="1" id="KW-0732">Signal</keyword>
<dbReference type="PATRIC" id="fig|1382798.3.peg.3409"/>
<proteinExistence type="predicted"/>
<keyword evidence="2" id="KW-0378">Hydrolase</keyword>
<dbReference type="Proteomes" id="UP000032361">
    <property type="component" value="Unassembled WGS sequence"/>
</dbReference>
<dbReference type="OrthoDB" id="1121673at2"/>
<dbReference type="GO" id="GO:0008237">
    <property type="term" value="F:metallopeptidase activity"/>
    <property type="evidence" value="ECO:0007669"/>
    <property type="project" value="UniProtKB-KW"/>
</dbReference>
<evidence type="ECO:0000313" key="2">
    <source>
        <dbReference type="EMBL" id="KJD32582.1"/>
    </source>
</evidence>
<evidence type="ECO:0000313" key="3">
    <source>
        <dbReference type="Proteomes" id="UP000032361"/>
    </source>
</evidence>
<dbReference type="STRING" id="1382798.PK35_10290"/>
<protein>
    <submittedName>
        <fullName evidence="2">Membrane metalloprotease</fullName>
    </submittedName>
</protein>
<keyword evidence="2" id="KW-0482">Metalloprotease</keyword>
<gene>
    <name evidence="2" type="ORF">PK35_10290</name>
</gene>
<keyword evidence="3" id="KW-1185">Reference proteome</keyword>
<dbReference type="SUPFAM" id="SSF55486">
    <property type="entry name" value="Metalloproteases ('zincins'), catalytic domain"/>
    <property type="match status" value="1"/>
</dbReference>
<evidence type="ECO:0000256" key="1">
    <source>
        <dbReference type="SAM" id="SignalP"/>
    </source>
</evidence>
<dbReference type="PROSITE" id="PS51257">
    <property type="entry name" value="PROKAR_LIPOPROTEIN"/>
    <property type="match status" value="1"/>
</dbReference>
<name>A0A0D7W3Z4_9FLAO</name>
<dbReference type="Gene3D" id="3.40.390.10">
    <property type="entry name" value="Collagenase (Catalytic Domain)"/>
    <property type="match status" value="1"/>
</dbReference>
<feature type="chain" id="PRO_5002325684" evidence="1">
    <location>
        <begin position="21"/>
        <end position="259"/>
    </location>
</feature>
<organism evidence="2 3">
    <name type="scientific">Neotamlana nanhaiensis</name>
    <dbReference type="NCBI Taxonomy" id="1382798"/>
    <lineage>
        <taxon>Bacteria</taxon>
        <taxon>Pseudomonadati</taxon>
        <taxon>Bacteroidota</taxon>
        <taxon>Flavobacteriia</taxon>
        <taxon>Flavobacteriales</taxon>
        <taxon>Flavobacteriaceae</taxon>
        <taxon>Neotamlana</taxon>
    </lineage>
</organism>
<dbReference type="RefSeq" id="WP_044626628.1">
    <property type="nucleotide sequence ID" value="NZ_JTDV01000008.1"/>
</dbReference>
<sequence>MKNKLLTALFLALIFSSCSNENTSSSENNTINKAANRQATGSSANDLLSDNVFKSITIEIVYVEGFEPTQTAVDNFISFLTDRTNKPNGIVTEKRAIASPGKDVYTINDIADIEREHRKYYNTEDDIAVWAYFSDGKSDSDSEENNTVVLGSAYWNTSFVIYEETLQGFSNQPLEPKRWLLESTVINHEFGHIFGLTNLGSAMQSDHEDTEHPKHCNDEDCLMYWATESSVGIGNMANRNNVPQLDAQCIADLQANGGK</sequence>
<reference evidence="2 3" key="1">
    <citation type="journal article" date="2015" name="Antonie Van Leeuwenhoek">
        <title>Tamlana nanhaiensis sp. nov., isolated from surface seawater collected from the South China Sea.</title>
        <authorList>
            <person name="Liu X."/>
            <person name="Lai Q."/>
            <person name="Du Y."/>
            <person name="Li G."/>
            <person name="Sun F."/>
            <person name="Shao Z."/>
        </authorList>
    </citation>
    <scope>NUCLEOTIDE SEQUENCE [LARGE SCALE GENOMIC DNA]</scope>
    <source>
        <strain evidence="2 3">FHC16</strain>
    </source>
</reference>
<dbReference type="AlphaFoldDB" id="A0A0D7W3Z4"/>
<dbReference type="InterPro" id="IPR024079">
    <property type="entry name" value="MetalloPept_cat_dom_sf"/>
</dbReference>
<keyword evidence="2" id="KW-0645">Protease</keyword>
<dbReference type="EMBL" id="JTDV01000008">
    <property type="protein sequence ID" value="KJD32582.1"/>
    <property type="molecule type" value="Genomic_DNA"/>
</dbReference>
<accession>A0A0D7W3Z4</accession>
<dbReference type="GO" id="GO:0006508">
    <property type="term" value="P:proteolysis"/>
    <property type="evidence" value="ECO:0007669"/>
    <property type="project" value="UniProtKB-KW"/>
</dbReference>
<comment type="caution">
    <text evidence="2">The sequence shown here is derived from an EMBL/GenBank/DDBJ whole genome shotgun (WGS) entry which is preliminary data.</text>
</comment>
<feature type="signal peptide" evidence="1">
    <location>
        <begin position="1"/>
        <end position="20"/>
    </location>
</feature>